<dbReference type="CDD" id="cd06154">
    <property type="entry name" value="YjgF_YER057c_UK114_like_6"/>
    <property type="match status" value="1"/>
</dbReference>
<organism evidence="1 2">
    <name type="scientific">Rubellimicrobium roseum</name>
    <dbReference type="NCBI Taxonomy" id="687525"/>
    <lineage>
        <taxon>Bacteria</taxon>
        <taxon>Pseudomonadati</taxon>
        <taxon>Pseudomonadota</taxon>
        <taxon>Alphaproteobacteria</taxon>
        <taxon>Rhodobacterales</taxon>
        <taxon>Roseobacteraceae</taxon>
        <taxon>Rubellimicrobium</taxon>
    </lineage>
</organism>
<dbReference type="EMBL" id="VDFV01000003">
    <property type="protein sequence ID" value="TNC73864.1"/>
    <property type="molecule type" value="Genomic_DNA"/>
</dbReference>
<accession>A0A5C4NGC8</accession>
<dbReference type="Proteomes" id="UP000305709">
    <property type="component" value="Unassembled WGS sequence"/>
</dbReference>
<dbReference type="OrthoDB" id="9799840at2"/>
<reference evidence="1 2" key="1">
    <citation type="submission" date="2019-06" db="EMBL/GenBank/DDBJ databases">
        <authorList>
            <person name="Jiang L."/>
        </authorList>
    </citation>
    <scope>NUCLEOTIDE SEQUENCE [LARGE SCALE GENOMIC DNA]</scope>
    <source>
        <strain evidence="1 2">YIM 48858</strain>
    </source>
</reference>
<comment type="caution">
    <text evidence="1">The sequence shown here is derived from an EMBL/GenBank/DDBJ whole genome shotgun (WGS) entry which is preliminary data.</text>
</comment>
<dbReference type="PANTHER" id="PTHR43857">
    <property type="entry name" value="BLR7761 PROTEIN"/>
    <property type="match status" value="1"/>
</dbReference>
<proteinExistence type="predicted"/>
<dbReference type="Gene3D" id="3.30.1330.40">
    <property type="entry name" value="RutC-like"/>
    <property type="match status" value="1"/>
</dbReference>
<evidence type="ECO:0000313" key="1">
    <source>
        <dbReference type="EMBL" id="TNC73864.1"/>
    </source>
</evidence>
<dbReference type="SUPFAM" id="SSF55298">
    <property type="entry name" value="YjgF-like"/>
    <property type="match status" value="1"/>
</dbReference>
<dbReference type="Pfam" id="PF01042">
    <property type="entry name" value="Ribonuc_L-PSP"/>
    <property type="match status" value="1"/>
</dbReference>
<dbReference type="AlphaFoldDB" id="A0A5C4NGC8"/>
<gene>
    <name evidence="1" type="ORF">FHG71_05180</name>
</gene>
<evidence type="ECO:0000313" key="2">
    <source>
        <dbReference type="Proteomes" id="UP000305709"/>
    </source>
</evidence>
<dbReference type="InterPro" id="IPR035959">
    <property type="entry name" value="RutC-like_sf"/>
</dbReference>
<dbReference type="InterPro" id="IPR006175">
    <property type="entry name" value="YjgF/YER057c/UK114"/>
</dbReference>
<name>A0A5C4NGC8_9RHOB</name>
<dbReference type="RefSeq" id="WP_139080548.1">
    <property type="nucleotide sequence ID" value="NZ_VDFV01000003.1"/>
</dbReference>
<keyword evidence="2" id="KW-1185">Reference proteome</keyword>
<dbReference type="PANTHER" id="PTHR43857:SF1">
    <property type="entry name" value="YJGH FAMILY PROTEIN"/>
    <property type="match status" value="1"/>
</dbReference>
<sequence>MTPIRRISTGSAWEPRIGYCRAVVAGGWVHVSGTTGTDHATGEIPERVEDQCALALRIIEGALREAGCTFADVVRVRYILPDRADFAPCWPQLAGAFGAHPPAATMIEAGLIDPRHRIEIEVDARLP</sequence>
<protein>
    <submittedName>
        <fullName evidence="1">RidA family protein</fullName>
    </submittedName>
</protein>